<organism evidence="1 2">
    <name type="scientific">Hemibagrus wyckioides</name>
    <dbReference type="NCBI Taxonomy" id="337641"/>
    <lineage>
        <taxon>Eukaryota</taxon>
        <taxon>Metazoa</taxon>
        <taxon>Chordata</taxon>
        <taxon>Craniata</taxon>
        <taxon>Vertebrata</taxon>
        <taxon>Euteleostomi</taxon>
        <taxon>Actinopterygii</taxon>
        <taxon>Neopterygii</taxon>
        <taxon>Teleostei</taxon>
        <taxon>Ostariophysi</taxon>
        <taxon>Siluriformes</taxon>
        <taxon>Bagridae</taxon>
        <taxon>Hemibagrus</taxon>
    </lineage>
</organism>
<name>A0A9D3P3Y9_9TELE</name>
<dbReference type="AlphaFoldDB" id="A0A9D3P3Y9"/>
<dbReference type="OrthoDB" id="10614771at2759"/>
<dbReference type="Proteomes" id="UP000824219">
    <property type="component" value="Linkage Group LG03"/>
</dbReference>
<comment type="caution">
    <text evidence="1">The sequence shown here is derived from an EMBL/GenBank/DDBJ whole genome shotgun (WGS) entry which is preliminary data.</text>
</comment>
<keyword evidence="2" id="KW-1185">Reference proteome</keyword>
<evidence type="ECO:0000313" key="2">
    <source>
        <dbReference type="Proteomes" id="UP000824219"/>
    </source>
</evidence>
<gene>
    <name evidence="1" type="ORF">KOW79_002038</name>
</gene>
<dbReference type="EMBL" id="JAHKSW010000003">
    <property type="protein sequence ID" value="KAG7333631.1"/>
    <property type="molecule type" value="Genomic_DNA"/>
</dbReference>
<proteinExistence type="predicted"/>
<reference evidence="1 2" key="1">
    <citation type="submission" date="2021-06" db="EMBL/GenBank/DDBJ databases">
        <title>Chromosome-level genome assembly of the red-tail catfish (Hemibagrus wyckioides).</title>
        <authorList>
            <person name="Shao F."/>
        </authorList>
    </citation>
    <scope>NUCLEOTIDE SEQUENCE [LARGE SCALE GENOMIC DNA]</scope>
    <source>
        <strain evidence="1">EC202008001</strain>
        <tissue evidence="1">Blood</tissue>
    </source>
</reference>
<sequence length="289" mass="33374">MAYHGSSIINETLISIFQDSGKEGPWKSSTCLRRSQAPPSDPLCKEWPLDSGGQWGYVFRYEIGELQLYQLTCGEMVQRRLASLSSNDWGVLKKVFLENFDEDEGKWRASGRFSLPETFPGASEVSERKVKFMAMWLSRASSTACWFYRASYCVEREGVCGKPREYFVLDLFSSDCSIFHTVLDVPLVTWREKLTETESKITSLFCSCPPAVRRLWNPLFIRAVEKYMNSYGFCDPYGSEDISTVTETLLLGYKSGESIYDRIYQMYDDITPDEERMERFEKLIIDHQS</sequence>
<protein>
    <submittedName>
        <fullName evidence="1">Uncharacterized protein</fullName>
    </submittedName>
</protein>
<evidence type="ECO:0000313" key="1">
    <source>
        <dbReference type="EMBL" id="KAG7333631.1"/>
    </source>
</evidence>
<accession>A0A9D3P3Y9</accession>